<dbReference type="PROSITE" id="PS00394">
    <property type="entry name" value="DNA_PHOTOLYASES_1_1"/>
    <property type="match status" value="1"/>
</dbReference>
<evidence type="ECO:0000256" key="4">
    <source>
        <dbReference type="PIRSR" id="PIRSR602081-1"/>
    </source>
</evidence>
<feature type="domain" description="Photolyase/cryptochrome alpha/beta" evidence="8">
    <location>
        <begin position="4"/>
        <end position="134"/>
    </location>
</feature>
<comment type="cofactor">
    <cofactor evidence="4">
        <name>FAD</name>
        <dbReference type="ChEBI" id="CHEBI:57692"/>
    </cofactor>
    <text evidence="4">Binds 1 FAD per subunit.</text>
</comment>
<feature type="binding site" evidence="4">
    <location>
        <position position="214"/>
    </location>
    <ligand>
        <name>FAD</name>
        <dbReference type="ChEBI" id="CHEBI:57692"/>
    </ligand>
</feature>
<dbReference type="InterPro" id="IPR002081">
    <property type="entry name" value="Cryptochrome/DNA_photolyase_1"/>
</dbReference>
<dbReference type="InterPro" id="IPR014729">
    <property type="entry name" value="Rossmann-like_a/b/a_fold"/>
</dbReference>
<evidence type="ECO:0000259" key="8">
    <source>
        <dbReference type="PROSITE" id="PS51645"/>
    </source>
</evidence>
<dbReference type="OrthoDB" id="9772484at2"/>
<dbReference type="GO" id="GO:0006139">
    <property type="term" value="P:nucleobase-containing compound metabolic process"/>
    <property type="evidence" value="ECO:0007669"/>
    <property type="project" value="UniProtKB-ARBA"/>
</dbReference>
<dbReference type="GO" id="GO:0003904">
    <property type="term" value="F:deoxyribodipyrimidine photo-lyase activity"/>
    <property type="evidence" value="ECO:0007669"/>
    <property type="project" value="TreeGrafter"/>
</dbReference>
<evidence type="ECO:0000256" key="7">
    <source>
        <dbReference type="SAM" id="MobiDB-lite"/>
    </source>
</evidence>
<dbReference type="GO" id="GO:0006950">
    <property type="term" value="P:response to stress"/>
    <property type="evidence" value="ECO:0007669"/>
    <property type="project" value="UniProtKB-ARBA"/>
</dbReference>
<evidence type="ECO:0000313" key="9">
    <source>
        <dbReference type="EMBL" id="SDR92874.1"/>
    </source>
</evidence>
<reference evidence="9 10" key="1">
    <citation type="submission" date="2016-10" db="EMBL/GenBank/DDBJ databases">
        <authorList>
            <person name="de Groot N.N."/>
        </authorList>
    </citation>
    <scope>NUCLEOTIDE SEQUENCE [LARGE SCALE GENOMIC DNA]</scope>
    <source>
        <strain evidence="9 10">DSM 21800</strain>
    </source>
</reference>
<dbReference type="PRINTS" id="PR00147">
    <property type="entry name" value="DNAPHOTLYASE"/>
</dbReference>
<dbReference type="InterPro" id="IPR036155">
    <property type="entry name" value="Crypto/Photolyase_N_sf"/>
</dbReference>
<dbReference type="GO" id="GO:0009416">
    <property type="term" value="P:response to light stimulus"/>
    <property type="evidence" value="ECO:0007669"/>
    <property type="project" value="TreeGrafter"/>
</dbReference>
<dbReference type="EMBL" id="LT629772">
    <property type="protein sequence ID" value="SDR92874.1"/>
    <property type="molecule type" value="Genomic_DNA"/>
</dbReference>
<feature type="region of interest" description="Disordered" evidence="7">
    <location>
        <begin position="160"/>
        <end position="197"/>
    </location>
</feature>
<gene>
    <name evidence="9" type="ORF">SAMN04489812_0341</name>
</gene>
<dbReference type="Gene3D" id="1.10.579.10">
    <property type="entry name" value="DNA Cyclobutane Dipyrimidine Photolyase, subunit A, domain 3"/>
    <property type="match status" value="1"/>
</dbReference>
<evidence type="ECO:0000256" key="6">
    <source>
        <dbReference type="RuleBase" id="RU004182"/>
    </source>
</evidence>
<dbReference type="SUPFAM" id="SSF48173">
    <property type="entry name" value="Cryptochrome/photolyase FAD-binding domain"/>
    <property type="match status" value="1"/>
</dbReference>
<dbReference type="InterPro" id="IPR036134">
    <property type="entry name" value="Crypto/Photolyase_FAD-like_sf"/>
</dbReference>
<dbReference type="Proteomes" id="UP000199103">
    <property type="component" value="Chromosome I"/>
</dbReference>
<dbReference type="PANTHER" id="PTHR11455:SF9">
    <property type="entry name" value="CRYPTOCHROME CIRCADIAN CLOCK 5 ISOFORM X1"/>
    <property type="match status" value="1"/>
</dbReference>
<evidence type="ECO:0000256" key="3">
    <source>
        <dbReference type="ARBA" id="ARBA00022991"/>
    </source>
</evidence>
<dbReference type="GO" id="GO:0003677">
    <property type="term" value="F:DNA binding"/>
    <property type="evidence" value="ECO:0007669"/>
    <property type="project" value="TreeGrafter"/>
</dbReference>
<accession>A0A1H1N1K4</accession>
<feature type="binding site" evidence="4">
    <location>
        <begin position="356"/>
        <end position="358"/>
    </location>
    <ligand>
        <name>FAD</name>
        <dbReference type="ChEBI" id="CHEBI:57692"/>
    </ligand>
</feature>
<keyword evidence="1 4" id="KW-0285">Flavoprotein</keyword>
<dbReference type="RefSeq" id="WP_091518894.1">
    <property type="nucleotide sequence ID" value="NZ_LT629772.1"/>
</dbReference>
<feature type="binding site" evidence="4">
    <location>
        <position position="258"/>
    </location>
    <ligand>
        <name>FAD</name>
        <dbReference type="ChEBI" id="CHEBI:57692"/>
    </ligand>
</feature>
<evidence type="ECO:0000256" key="5">
    <source>
        <dbReference type="PIRSR" id="PIRSR602081-2"/>
    </source>
</evidence>
<sequence>MNPRVQLAVFTRDLRVADNPMLAQAATAERVVPLFVQDPAITGGRFSNPSRQHLLNAGLADLDHSLRGIGGALVVRRGDPITEIVRLAERVDAEAVHIAADVSSHAQHREQRLAAALAGHRRGLVVHEAVTTVQPAGSITPSGSDHFAVFTPYLRRWLQQPRRDPLPPPRAIRLPDGLPSGRVPSGQQARGWTGGETAARQRVEDWFTDGLDDYHDRHDDLAGDATSKLSPSLHFGFVSPLELVTRAQRHAGPGPEAFVRQLAWRDFHHQVLAARPQAAWQDYRPRGDHWIDDDAAFRAWQAGLTGYPLVDAGMRQLTKSGWMHNRARMIVASFLTKTLYLDWRLGAQHFLDQLVDGDLANNNLNWQWVAGTGNDTRPNRVLNPLRQAKRFDADADYVRRWLPELAAIDDPTMAHQPWLLPAADRRTLRYPEPIIDLTVGRDRFAHGRG</sequence>
<keyword evidence="2 4" id="KW-0274">FAD</keyword>
<name>A0A1H1N1K4_9ACTN</name>
<comment type="similarity">
    <text evidence="6">Belongs to the DNA photolyase family.</text>
</comment>
<proteinExistence type="inferred from homology"/>
<dbReference type="Gene3D" id="3.40.50.620">
    <property type="entry name" value="HUPs"/>
    <property type="match status" value="1"/>
</dbReference>
<feature type="site" description="Electron transfer via tryptophanyl radical" evidence="5">
    <location>
        <position position="290"/>
    </location>
</feature>
<dbReference type="PROSITE" id="PS00691">
    <property type="entry name" value="DNA_PHOTOLYASES_1_2"/>
    <property type="match status" value="1"/>
</dbReference>
<feature type="site" description="Electron transfer via tryptophanyl radical" evidence="5">
    <location>
        <position position="343"/>
    </location>
</feature>
<evidence type="ECO:0000256" key="2">
    <source>
        <dbReference type="ARBA" id="ARBA00022827"/>
    </source>
</evidence>
<evidence type="ECO:0000256" key="1">
    <source>
        <dbReference type="ARBA" id="ARBA00022630"/>
    </source>
</evidence>
<dbReference type="InterPro" id="IPR005101">
    <property type="entry name" value="Cryptochr/Photolyase_FAD-bd"/>
</dbReference>
<feature type="site" description="Electron transfer via tryptophanyl radical" evidence="5">
    <location>
        <position position="366"/>
    </location>
</feature>
<dbReference type="SUPFAM" id="SSF52425">
    <property type="entry name" value="Cryptochrome/photolyase, N-terminal domain"/>
    <property type="match status" value="1"/>
</dbReference>
<dbReference type="GO" id="GO:0071949">
    <property type="term" value="F:FAD binding"/>
    <property type="evidence" value="ECO:0007669"/>
    <property type="project" value="TreeGrafter"/>
</dbReference>
<dbReference type="InterPro" id="IPR006050">
    <property type="entry name" value="DNA_photolyase_N"/>
</dbReference>
<keyword evidence="3 6" id="KW-0157">Chromophore</keyword>
<dbReference type="PROSITE" id="PS51645">
    <property type="entry name" value="PHR_CRY_ALPHA_BETA"/>
    <property type="match status" value="1"/>
</dbReference>
<keyword evidence="10" id="KW-1185">Reference proteome</keyword>
<dbReference type="InterPro" id="IPR018394">
    <property type="entry name" value="DNA_photolyase_1_CS_C"/>
</dbReference>
<organism evidence="9 10">
    <name type="scientific">Microlunatus soli</name>
    <dbReference type="NCBI Taxonomy" id="630515"/>
    <lineage>
        <taxon>Bacteria</taxon>
        <taxon>Bacillati</taxon>
        <taxon>Actinomycetota</taxon>
        <taxon>Actinomycetes</taxon>
        <taxon>Propionibacteriales</taxon>
        <taxon>Propionibacteriaceae</taxon>
        <taxon>Microlunatus</taxon>
    </lineage>
</organism>
<dbReference type="Pfam" id="PF03441">
    <property type="entry name" value="FAD_binding_7"/>
    <property type="match status" value="1"/>
</dbReference>
<dbReference type="Gene3D" id="1.25.40.80">
    <property type="match status" value="1"/>
</dbReference>
<dbReference type="PANTHER" id="PTHR11455">
    <property type="entry name" value="CRYPTOCHROME"/>
    <property type="match status" value="1"/>
</dbReference>
<keyword evidence="9" id="KW-0456">Lyase</keyword>
<protein>
    <submittedName>
        <fullName evidence="9">Deoxyribodipyrimidine photo-lyase</fullName>
    </submittedName>
</protein>
<evidence type="ECO:0000313" key="10">
    <source>
        <dbReference type="Proteomes" id="UP000199103"/>
    </source>
</evidence>
<dbReference type="AlphaFoldDB" id="A0A1H1N1K4"/>
<feature type="binding site" evidence="4">
    <location>
        <begin position="226"/>
        <end position="230"/>
    </location>
    <ligand>
        <name>FAD</name>
        <dbReference type="ChEBI" id="CHEBI:57692"/>
    </ligand>
</feature>
<dbReference type="STRING" id="630515.SAMN04489812_0341"/>
<dbReference type="Pfam" id="PF00875">
    <property type="entry name" value="DNA_photolyase"/>
    <property type="match status" value="1"/>
</dbReference>